<gene>
    <name evidence="1" type="ORF">JEU22_04820</name>
</gene>
<proteinExistence type="predicted"/>
<dbReference type="Proteomes" id="UP000637061">
    <property type="component" value="Unassembled WGS sequence"/>
</dbReference>
<dbReference type="EMBL" id="JAEHTE010000002">
    <property type="protein sequence ID" value="MBI6883228.1"/>
    <property type="molecule type" value="Genomic_DNA"/>
</dbReference>
<evidence type="ECO:0000313" key="2">
    <source>
        <dbReference type="Proteomes" id="UP000637061"/>
    </source>
</evidence>
<accession>A0A8I1EDE9</accession>
<evidence type="ECO:0000313" key="1">
    <source>
        <dbReference type="EMBL" id="MBI6883228.1"/>
    </source>
</evidence>
<reference evidence="1" key="1">
    <citation type="submission" date="2020-12" db="EMBL/GenBank/DDBJ databases">
        <title>Enhanced detection system for hospital associated transmission using whole genome sequencing surveillance.</title>
        <authorList>
            <person name="Harrison L.H."/>
            <person name="Van Tyne D."/>
            <person name="Marsh J.W."/>
            <person name="Griffith M.P."/>
            <person name="Snyder D.J."/>
            <person name="Cooper V.S."/>
            <person name="Mustapha M."/>
        </authorList>
    </citation>
    <scope>NUCLEOTIDE SEQUENCE</scope>
    <source>
        <strain evidence="1">PSB00042</strain>
    </source>
</reference>
<dbReference type="AlphaFoldDB" id="A0A8I1EDE9"/>
<organism evidence="1 2">
    <name type="scientific">Pseudomonas putida</name>
    <name type="common">Arthrobacter siderocapsulatus</name>
    <dbReference type="NCBI Taxonomy" id="303"/>
    <lineage>
        <taxon>Bacteria</taxon>
        <taxon>Pseudomonadati</taxon>
        <taxon>Pseudomonadota</taxon>
        <taxon>Gammaproteobacteria</taxon>
        <taxon>Pseudomonadales</taxon>
        <taxon>Pseudomonadaceae</taxon>
        <taxon>Pseudomonas</taxon>
    </lineage>
</organism>
<sequence>MKYDAYATNVVNFDFRNHSIIGSMAIALKEFEQEQLHSLRQTYSSLCFDHDDLLRWGLTLTSEQQRQVFGADELGELSYLSRTAMTSAQVRQVLGCTYHELNRWDADGSLEHTFLETVPTIRKDDQIRLWLRRDVFEFKNILCDKRASDSIKKRFGSMTNPLHLIQVASA</sequence>
<name>A0A8I1EDE9_PSEPU</name>
<comment type="caution">
    <text evidence="1">The sequence shown here is derived from an EMBL/GenBank/DDBJ whole genome shotgun (WGS) entry which is preliminary data.</text>
</comment>
<protein>
    <submittedName>
        <fullName evidence="1">Uncharacterized protein</fullName>
    </submittedName>
</protein>
<dbReference type="RefSeq" id="WP_198746842.1">
    <property type="nucleotide sequence ID" value="NZ_JAEHTE010000002.1"/>
</dbReference>